<protein>
    <submittedName>
        <fullName evidence="6">Acetylornithine deacetylase/succinyl-diaminopimelate desuccinylase-like protein</fullName>
    </submittedName>
</protein>
<keyword evidence="7" id="KW-1185">Reference proteome</keyword>
<dbReference type="PANTHER" id="PTHR43270:SF8">
    <property type="entry name" value="DI- AND TRIPEPTIDASE DUG2-RELATED"/>
    <property type="match status" value="1"/>
</dbReference>
<reference evidence="6 7" key="1">
    <citation type="submission" date="2023-07" db="EMBL/GenBank/DDBJ databases">
        <title>Sorghum-associated microbial communities from plants grown in Nebraska, USA.</title>
        <authorList>
            <person name="Schachtman D."/>
        </authorList>
    </citation>
    <scope>NUCLEOTIDE SEQUENCE [LARGE SCALE GENOMIC DNA]</scope>
    <source>
        <strain evidence="6 7">BE198</strain>
    </source>
</reference>
<dbReference type="SUPFAM" id="SSF55031">
    <property type="entry name" value="Bacterial exopeptidase dimerisation domain"/>
    <property type="match status" value="1"/>
</dbReference>
<dbReference type="PANTHER" id="PTHR43270">
    <property type="entry name" value="BETA-ALA-HIS DIPEPTIDASE"/>
    <property type="match status" value="1"/>
</dbReference>
<keyword evidence="3" id="KW-0378">Hydrolase</keyword>
<dbReference type="Gene3D" id="3.30.70.360">
    <property type="match status" value="1"/>
</dbReference>
<evidence type="ECO:0000313" key="6">
    <source>
        <dbReference type="EMBL" id="MDR7133890.1"/>
    </source>
</evidence>
<evidence type="ECO:0000256" key="2">
    <source>
        <dbReference type="ARBA" id="ARBA00022723"/>
    </source>
</evidence>
<feature type="signal peptide" evidence="4">
    <location>
        <begin position="1"/>
        <end position="16"/>
    </location>
</feature>
<dbReference type="InterPro" id="IPR011650">
    <property type="entry name" value="Peptidase_M20_dimer"/>
</dbReference>
<keyword evidence="4" id="KW-0732">Signal</keyword>
<dbReference type="InterPro" id="IPR036264">
    <property type="entry name" value="Bact_exopeptidase_dim_dom"/>
</dbReference>
<name>A0ABU1W9B4_9GAMM</name>
<evidence type="ECO:0000256" key="4">
    <source>
        <dbReference type="SAM" id="SignalP"/>
    </source>
</evidence>
<dbReference type="Pfam" id="PF07687">
    <property type="entry name" value="M20_dimer"/>
    <property type="match status" value="1"/>
</dbReference>
<dbReference type="Gene3D" id="3.40.630.10">
    <property type="entry name" value="Zn peptidases"/>
    <property type="match status" value="1"/>
</dbReference>
<accession>A0ABU1W9B4</accession>
<gene>
    <name evidence="6" type="ORF">J2X06_001074</name>
</gene>
<feature type="domain" description="Peptidase M20 dimerisation" evidence="5">
    <location>
        <begin position="229"/>
        <end position="383"/>
    </location>
</feature>
<dbReference type="InterPro" id="IPR051458">
    <property type="entry name" value="Cyt/Met_Dipeptidase"/>
</dbReference>
<keyword evidence="1" id="KW-0645">Protease</keyword>
<feature type="chain" id="PRO_5047414975" evidence="4">
    <location>
        <begin position="17"/>
        <end position="503"/>
    </location>
</feature>
<dbReference type="Proteomes" id="UP001251524">
    <property type="component" value="Unassembled WGS sequence"/>
</dbReference>
<dbReference type="EMBL" id="JAVDVY010000001">
    <property type="protein sequence ID" value="MDR7133890.1"/>
    <property type="molecule type" value="Genomic_DNA"/>
</dbReference>
<proteinExistence type="predicted"/>
<keyword evidence="2" id="KW-0479">Metal-binding</keyword>
<sequence>MLAPLLALGLATGVAAAPAAADFERVVQANLPEFLELLAIPNVASEPADIRRNAAFLEVALERRGFSVQQLDNPARRPLVFAEMRSTRPDAKTVLFYIHFDGQPVVPEEWAQASPFVPVVKQRVGESWQVVPTARLQQLPLDPELRVFARAASDDKAPIVMVLNAIDLLRERGATPAQHIKLLLDSEEEMSSPSLAGVAERHSALLTADALVILDGPEHASGRPTVVFGNRGIAQATLTVYGPKAPLHSGHYGNYAPNPAIRLAQLLAGMKDEDGRVLVAGYYDGVRLDDSERAKLARTPDDEPALRKRIGIAQADRVGATYQEALQYPSLNVRGLASASVGAKAANVVPSEAVAELDFRTTPETDGAHLQDLVQAHIEKQGYHVTAGPPTDDERARYPRLASFVRGPVQRAVRTPDDAPLSRWAIAALSAPQVAAGVEPVRIRMMGGTLPTDVLVDALGLPFVMVCTVNADNNQHARDENMRLGNFVSGTRAIHALLTTPLD</sequence>
<organism evidence="6 7">
    <name type="scientific">Lysobacter niastensis</name>
    <dbReference type="NCBI Taxonomy" id="380629"/>
    <lineage>
        <taxon>Bacteria</taxon>
        <taxon>Pseudomonadati</taxon>
        <taxon>Pseudomonadota</taxon>
        <taxon>Gammaproteobacteria</taxon>
        <taxon>Lysobacterales</taxon>
        <taxon>Lysobacteraceae</taxon>
        <taxon>Lysobacter</taxon>
    </lineage>
</organism>
<evidence type="ECO:0000256" key="1">
    <source>
        <dbReference type="ARBA" id="ARBA00022670"/>
    </source>
</evidence>
<dbReference type="InterPro" id="IPR002933">
    <property type="entry name" value="Peptidase_M20"/>
</dbReference>
<evidence type="ECO:0000256" key="3">
    <source>
        <dbReference type="ARBA" id="ARBA00022801"/>
    </source>
</evidence>
<evidence type="ECO:0000313" key="7">
    <source>
        <dbReference type="Proteomes" id="UP001251524"/>
    </source>
</evidence>
<comment type="caution">
    <text evidence="6">The sequence shown here is derived from an EMBL/GenBank/DDBJ whole genome shotgun (WGS) entry which is preliminary data.</text>
</comment>
<evidence type="ECO:0000259" key="5">
    <source>
        <dbReference type="Pfam" id="PF07687"/>
    </source>
</evidence>
<dbReference type="RefSeq" id="WP_310059254.1">
    <property type="nucleotide sequence ID" value="NZ_JAVDVY010000001.1"/>
</dbReference>
<dbReference type="SUPFAM" id="SSF53187">
    <property type="entry name" value="Zn-dependent exopeptidases"/>
    <property type="match status" value="1"/>
</dbReference>
<dbReference type="Pfam" id="PF01546">
    <property type="entry name" value="Peptidase_M20"/>
    <property type="match status" value="1"/>
</dbReference>